<keyword evidence="2" id="KW-0732">Signal</keyword>
<evidence type="ECO:0000256" key="2">
    <source>
        <dbReference type="SAM" id="SignalP"/>
    </source>
</evidence>
<proteinExistence type="predicted"/>
<feature type="compositionally biased region" description="Pro residues" evidence="1">
    <location>
        <begin position="24"/>
        <end position="33"/>
    </location>
</feature>
<gene>
    <name evidence="3" type="ORF">JZ751_017298</name>
</gene>
<protein>
    <recommendedName>
        <fullName evidence="5">Secreted protein</fullName>
    </recommendedName>
</protein>
<keyword evidence="4" id="KW-1185">Reference proteome</keyword>
<feature type="region of interest" description="Disordered" evidence="1">
    <location>
        <begin position="17"/>
        <end position="37"/>
    </location>
</feature>
<comment type="caution">
    <text evidence="3">The sequence shown here is derived from an EMBL/GenBank/DDBJ whole genome shotgun (WGS) entry which is preliminary data.</text>
</comment>
<evidence type="ECO:0000313" key="3">
    <source>
        <dbReference type="EMBL" id="KAG9331733.1"/>
    </source>
</evidence>
<name>A0A8T2MVP1_9TELE</name>
<organism evidence="3 4">
    <name type="scientific">Albula glossodonta</name>
    <name type="common">roundjaw bonefish</name>
    <dbReference type="NCBI Taxonomy" id="121402"/>
    <lineage>
        <taxon>Eukaryota</taxon>
        <taxon>Metazoa</taxon>
        <taxon>Chordata</taxon>
        <taxon>Craniata</taxon>
        <taxon>Vertebrata</taxon>
        <taxon>Euteleostomi</taxon>
        <taxon>Actinopterygii</taxon>
        <taxon>Neopterygii</taxon>
        <taxon>Teleostei</taxon>
        <taxon>Albuliformes</taxon>
        <taxon>Albulidae</taxon>
        <taxon>Albula</taxon>
    </lineage>
</organism>
<dbReference type="Proteomes" id="UP000824540">
    <property type="component" value="Unassembled WGS sequence"/>
</dbReference>
<reference evidence="3" key="1">
    <citation type="thesis" date="2021" institute="BYU ScholarsArchive" country="Provo, UT, USA">
        <title>Applications of and Algorithms for Genome Assembly and Genomic Analyses with an Emphasis on Marine Teleosts.</title>
        <authorList>
            <person name="Pickett B.D."/>
        </authorList>
    </citation>
    <scope>NUCLEOTIDE SEQUENCE</scope>
    <source>
        <strain evidence="3">HI-2016</strain>
    </source>
</reference>
<accession>A0A8T2MVP1</accession>
<feature type="chain" id="PRO_5035848172" description="Secreted protein" evidence="2">
    <location>
        <begin position="22"/>
        <end position="99"/>
    </location>
</feature>
<evidence type="ECO:0000313" key="4">
    <source>
        <dbReference type="Proteomes" id="UP000824540"/>
    </source>
</evidence>
<dbReference type="AlphaFoldDB" id="A0A8T2MVP1"/>
<evidence type="ECO:0008006" key="5">
    <source>
        <dbReference type="Google" id="ProtNLM"/>
    </source>
</evidence>
<sequence>MVGVLFHTVALVSGVARGVSHSPPTDPASPPNPHTVQLGEKYINQSCATDRGGVAEEPPRVPASPAFSARPAGNTALVFSFGLCCLFTEVLGDKNRESD</sequence>
<feature type="signal peptide" evidence="2">
    <location>
        <begin position="1"/>
        <end position="21"/>
    </location>
</feature>
<dbReference type="EMBL" id="JAFBMS010000300">
    <property type="protein sequence ID" value="KAG9331733.1"/>
    <property type="molecule type" value="Genomic_DNA"/>
</dbReference>
<evidence type="ECO:0000256" key="1">
    <source>
        <dbReference type="SAM" id="MobiDB-lite"/>
    </source>
</evidence>